<dbReference type="RefSeq" id="WP_235057166.1">
    <property type="nucleotide sequence ID" value="NZ_JAKFHA010000033.1"/>
</dbReference>
<dbReference type="InterPro" id="IPR011990">
    <property type="entry name" value="TPR-like_helical_dom_sf"/>
</dbReference>
<evidence type="ECO:0000313" key="7">
    <source>
        <dbReference type="EMBL" id="MCF2532387.1"/>
    </source>
</evidence>
<dbReference type="GO" id="GO:0006355">
    <property type="term" value="P:regulation of DNA-templated transcription"/>
    <property type="evidence" value="ECO:0007669"/>
    <property type="project" value="InterPro"/>
</dbReference>
<dbReference type="InterPro" id="IPR001867">
    <property type="entry name" value="OmpR/PhoB-type_DNA-bd"/>
</dbReference>
<evidence type="ECO:0000256" key="2">
    <source>
        <dbReference type="ARBA" id="ARBA00023012"/>
    </source>
</evidence>
<proteinExistence type="inferred from homology"/>
<dbReference type="PRINTS" id="PR00364">
    <property type="entry name" value="DISEASERSIST"/>
</dbReference>
<feature type="region of interest" description="Disordered" evidence="5">
    <location>
        <begin position="1"/>
        <end position="23"/>
    </location>
</feature>
<sequence length="966" mass="102312">MGSGFRMDGSSGEAAGGTSGAAAAAPGRMRIGVLGPLTVDVDGTPVAPGGPAPRTLLLRLTAARGHMVPDDRLVDDLWPDDPPDAAHTTMRRYVSRLRSALEAGAAEAGPGARVLRRQGPGYALALAPDAVDADRFAALARSGHELLDAGRPHDALRDIEAALGMWRGPAYADCAHLPFAQAEAARLDGLRALAAEDRLAALVELGEYSRAAAESDAFTRAHPGRERGWETLALALYRDGRQGDALDALAAARRMLASELGVDPGPRLVELQAAILKQDEALHPAPRTAMPEAERNIPAALSALIGRTDELAAVETLLRRHRMVTLTGPGGAGKTRLALEVARRRTDSDGPWLVELAGLGDGAALPGAVSAVLGLAGTDEAALTAVLRRRQVLLVLDNCEHLVGETAEFATRLLGAGPAVRILATSREPLGVEGEHVHDVPPLSGGLDGDAVQLFLARARAAAGADPWSEDDGSLAIVDHLCRELDGLPLAIELAAAQSRALAPRQLTGMLDDRLTLLRGGRRGHARHATMRAAIDWSYALLDDAEREAFRYLAVFRDGFDVEAAKTVTGRPGIAVPLMSLVAKSLVQPLGGDPRRYRMLETLRQYAADLLSPDEAAALDERHTAWVVALTGTAGSLLRGPDSARWMRRLRDDRANIRAALARSEAAEDRATQLHIATGMAWFWYRTGGVAEGVRCLSPVVHEPVPADLAPHEHTMRGHAALGLLMLHYLGHNVDAIATAIARAGLHAEQCDDPALRAEFLAVSGFAAQFAGEIDIARDHGNRAVALAKSAASARVTTDALLGIGTLEYSVGNTALAVEHLEEALATAEGCGHSWGITSARWQLSKAELRTGRPDLAYPRVVLMVRDCYAEDDVTGWLVCVATLACTLDAMGRHHEAAELTGIVEQHGERIGYSPEVMDPAGLGTLLPAVRETLPPDEYGAAAELGRMYALPEAMARIEEILAAQA</sequence>
<organism evidence="7 8">
    <name type="scientific">Yinghuangia soli</name>
    <dbReference type="NCBI Taxonomy" id="2908204"/>
    <lineage>
        <taxon>Bacteria</taxon>
        <taxon>Bacillati</taxon>
        <taxon>Actinomycetota</taxon>
        <taxon>Actinomycetes</taxon>
        <taxon>Kitasatosporales</taxon>
        <taxon>Streptomycetaceae</taxon>
        <taxon>Yinghuangia</taxon>
    </lineage>
</organism>
<comment type="similarity">
    <text evidence="1">Belongs to the AfsR/DnrI/RedD regulatory family.</text>
</comment>
<dbReference type="SUPFAM" id="SSF46894">
    <property type="entry name" value="C-terminal effector domain of the bipartite response regulators"/>
    <property type="match status" value="1"/>
</dbReference>
<dbReference type="SUPFAM" id="SSF52540">
    <property type="entry name" value="P-loop containing nucleoside triphosphate hydrolases"/>
    <property type="match status" value="1"/>
</dbReference>
<dbReference type="PANTHER" id="PTHR47691">
    <property type="entry name" value="REGULATOR-RELATED"/>
    <property type="match status" value="1"/>
</dbReference>
<evidence type="ECO:0000256" key="1">
    <source>
        <dbReference type="ARBA" id="ARBA00005820"/>
    </source>
</evidence>
<dbReference type="Gene3D" id="1.10.10.10">
    <property type="entry name" value="Winged helix-like DNA-binding domain superfamily/Winged helix DNA-binding domain"/>
    <property type="match status" value="1"/>
</dbReference>
<dbReference type="InterPro" id="IPR027417">
    <property type="entry name" value="P-loop_NTPase"/>
</dbReference>
<evidence type="ECO:0000256" key="4">
    <source>
        <dbReference type="PROSITE-ProRule" id="PRU01091"/>
    </source>
</evidence>
<dbReference type="Pfam" id="PF00486">
    <property type="entry name" value="Trans_reg_C"/>
    <property type="match status" value="1"/>
</dbReference>
<feature type="domain" description="OmpR/PhoB-type" evidence="6">
    <location>
        <begin position="19"/>
        <end position="126"/>
    </location>
</feature>
<accession>A0AA41Q709</accession>
<protein>
    <submittedName>
        <fullName evidence="7">Winged helix-turn-helix domain-containing protein</fullName>
    </submittedName>
</protein>
<dbReference type="GO" id="GO:0000160">
    <property type="term" value="P:phosphorelay signal transduction system"/>
    <property type="evidence" value="ECO:0007669"/>
    <property type="project" value="UniProtKB-KW"/>
</dbReference>
<comment type="caution">
    <text evidence="7">The sequence shown here is derived from an EMBL/GenBank/DDBJ whole genome shotgun (WGS) entry which is preliminary data.</text>
</comment>
<keyword evidence="2" id="KW-0902">Two-component regulatory system</keyword>
<dbReference type="SMART" id="SM00862">
    <property type="entry name" value="Trans_reg_C"/>
    <property type="match status" value="1"/>
</dbReference>
<keyword evidence="3 4" id="KW-0238">DNA-binding</keyword>
<dbReference type="GO" id="GO:0003677">
    <property type="term" value="F:DNA binding"/>
    <property type="evidence" value="ECO:0007669"/>
    <property type="project" value="UniProtKB-UniRule"/>
</dbReference>
<dbReference type="InterPro" id="IPR016032">
    <property type="entry name" value="Sig_transdc_resp-reg_C-effctor"/>
</dbReference>
<dbReference type="Proteomes" id="UP001165378">
    <property type="component" value="Unassembled WGS sequence"/>
</dbReference>
<dbReference type="Pfam" id="PF03704">
    <property type="entry name" value="BTAD"/>
    <property type="match status" value="1"/>
</dbReference>
<dbReference type="InterPro" id="IPR036388">
    <property type="entry name" value="WH-like_DNA-bd_sf"/>
</dbReference>
<gene>
    <name evidence="7" type="ORF">LZ495_34955</name>
</gene>
<evidence type="ECO:0000256" key="5">
    <source>
        <dbReference type="SAM" id="MobiDB-lite"/>
    </source>
</evidence>
<dbReference type="SMART" id="SM01043">
    <property type="entry name" value="BTAD"/>
    <property type="match status" value="1"/>
</dbReference>
<reference evidence="7" key="1">
    <citation type="submission" date="2022-01" db="EMBL/GenBank/DDBJ databases">
        <title>Genome-Based Taxonomic Classification of the Phylum Actinobacteria.</title>
        <authorList>
            <person name="Gao Y."/>
        </authorList>
    </citation>
    <scope>NUCLEOTIDE SEQUENCE</scope>
    <source>
        <strain evidence="7">KLBMP 8922</strain>
    </source>
</reference>
<dbReference type="InterPro" id="IPR005158">
    <property type="entry name" value="BTAD"/>
</dbReference>
<evidence type="ECO:0000259" key="6">
    <source>
        <dbReference type="PROSITE" id="PS51755"/>
    </source>
</evidence>
<dbReference type="CDD" id="cd15831">
    <property type="entry name" value="BTAD"/>
    <property type="match status" value="1"/>
</dbReference>
<keyword evidence="8" id="KW-1185">Reference proteome</keyword>
<dbReference type="PROSITE" id="PS51755">
    <property type="entry name" value="OMPR_PHOB"/>
    <property type="match status" value="1"/>
</dbReference>
<dbReference type="EMBL" id="JAKFHA010000033">
    <property type="protein sequence ID" value="MCF2532387.1"/>
    <property type="molecule type" value="Genomic_DNA"/>
</dbReference>
<evidence type="ECO:0000313" key="8">
    <source>
        <dbReference type="Proteomes" id="UP001165378"/>
    </source>
</evidence>
<evidence type="ECO:0000256" key="3">
    <source>
        <dbReference type="ARBA" id="ARBA00023125"/>
    </source>
</evidence>
<dbReference type="Gene3D" id="1.25.40.10">
    <property type="entry name" value="Tetratricopeptide repeat domain"/>
    <property type="match status" value="2"/>
</dbReference>
<name>A0AA41Q709_9ACTN</name>
<dbReference type="AlphaFoldDB" id="A0AA41Q709"/>
<feature type="DNA-binding region" description="OmpR/PhoB-type" evidence="4">
    <location>
        <begin position="19"/>
        <end position="126"/>
    </location>
</feature>
<dbReference type="PANTHER" id="PTHR47691:SF3">
    <property type="entry name" value="HTH-TYPE TRANSCRIPTIONAL REGULATOR RV0890C-RELATED"/>
    <property type="match status" value="1"/>
</dbReference>
<dbReference type="SUPFAM" id="SSF48452">
    <property type="entry name" value="TPR-like"/>
    <property type="match status" value="2"/>
</dbReference>